<dbReference type="OrthoDB" id="8119704at2759"/>
<dbReference type="SUPFAM" id="SSF53474">
    <property type="entry name" value="alpha/beta-Hydrolases"/>
    <property type="match status" value="1"/>
</dbReference>
<evidence type="ECO:0000256" key="9">
    <source>
        <dbReference type="ARBA" id="ARBA00048504"/>
    </source>
</evidence>
<dbReference type="InterPro" id="IPR029058">
    <property type="entry name" value="AB_hydrolase_fold"/>
</dbReference>
<evidence type="ECO:0000256" key="8">
    <source>
        <dbReference type="ARBA" id="ARBA00048283"/>
    </source>
</evidence>
<comment type="catalytic activity">
    <reaction evidence="5">
        <text>a 1,2-diacyl-sn-glycerol + H2O = a 2-acylglycerol + a fatty acid + H(+)</text>
        <dbReference type="Rhea" id="RHEA:33275"/>
        <dbReference type="ChEBI" id="CHEBI:15377"/>
        <dbReference type="ChEBI" id="CHEBI:15378"/>
        <dbReference type="ChEBI" id="CHEBI:17389"/>
        <dbReference type="ChEBI" id="CHEBI:17815"/>
        <dbReference type="ChEBI" id="CHEBI:28868"/>
        <dbReference type="EC" id="3.1.1.116"/>
    </reaction>
</comment>
<comment type="catalytic activity">
    <reaction evidence="6">
        <text>a 1,3-diacyl-sn-glycerol + H2O = a 1-acyl-sn-glycerol + a fatty acid + H(+)</text>
        <dbReference type="Rhea" id="RHEA:38503"/>
        <dbReference type="ChEBI" id="CHEBI:15377"/>
        <dbReference type="ChEBI" id="CHEBI:15378"/>
        <dbReference type="ChEBI" id="CHEBI:28868"/>
        <dbReference type="ChEBI" id="CHEBI:64683"/>
        <dbReference type="ChEBI" id="CHEBI:77272"/>
    </reaction>
</comment>
<dbReference type="EMBL" id="KK115395">
    <property type="protein sequence ID" value="KFM64994.1"/>
    <property type="molecule type" value="Genomic_DNA"/>
</dbReference>
<protein>
    <recommendedName>
        <fullName evidence="7">sn-1-specific diacylglycerol lipase ABHD11</fullName>
        <ecNumber evidence="3">3.1.1.116</ecNumber>
    </recommendedName>
    <alternativeName>
        <fullName evidence="4">Alpha/beta hydrolase domain-containing protein 11</fullName>
    </alternativeName>
</protein>
<dbReference type="AlphaFoldDB" id="A0A087TIQ5"/>
<evidence type="ECO:0000313" key="13">
    <source>
        <dbReference type="EMBL" id="KFM64994.1"/>
    </source>
</evidence>
<organism evidence="13 14">
    <name type="scientific">Stegodyphus mimosarum</name>
    <name type="common">African social velvet spider</name>
    <dbReference type="NCBI Taxonomy" id="407821"/>
    <lineage>
        <taxon>Eukaryota</taxon>
        <taxon>Metazoa</taxon>
        <taxon>Ecdysozoa</taxon>
        <taxon>Arthropoda</taxon>
        <taxon>Chelicerata</taxon>
        <taxon>Arachnida</taxon>
        <taxon>Araneae</taxon>
        <taxon>Araneomorphae</taxon>
        <taxon>Entelegynae</taxon>
        <taxon>Eresoidea</taxon>
        <taxon>Eresidae</taxon>
        <taxon>Stegodyphus</taxon>
    </lineage>
</organism>
<evidence type="ECO:0000256" key="10">
    <source>
        <dbReference type="ARBA" id="ARBA00048513"/>
    </source>
</evidence>
<dbReference type="PANTHER" id="PTHR46118:SF4">
    <property type="entry name" value="PROTEIN ABHD11"/>
    <property type="match status" value="1"/>
</dbReference>
<comment type="catalytic activity">
    <reaction evidence="9">
        <text>1,2-didecanoylglycerol + H2O = decanoylglycerol + decanoate + H(+)</text>
        <dbReference type="Rhea" id="RHEA:48596"/>
        <dbReference type="ChEBI" id="CHEBI:11152"/>
        <dbReference type="ChEBI" id="CHEBI:15377"/>
        <dbReference type="ChEBI" id="CHEBI:15378"/>
        <dbReference type="ChEBI" id="CHEBI:27689"/>
        <dbReference type="ChEBI" id="CHEBI:90605"/>
    </reaction>
</comment>
<dbReference type="EC" id="3.1.1.116" evidence="3"/>
<reference evidence="13 14" key="1">
    <citation type="submission" date="2013-11" db="EMBL/GenBank/DDBJ databases">
        <title>Genome sequencing of Stegodyphus mimosarum.</title>
        <authorList>
            <person name="Bechsgaard J."/>
        </authorList>
    </citation>
    <scope>NUCLEOTIDE SEQUENCE [LARGE SCALE GENOMIC DNA]</scope>
</reference>
<dbReference type="InterPro" id="IPR000073">
    <property type="entry name" value="AB_hydrolase_1"/>
</dbReference>
<evidence type="ECO:0000256" key="4">
    <source>
        <dbReference type="ARBA" id="ARBA00042703"/>
    </source>
</evidence>
<dbReference type="GO" id="GO:0052689">
    <property type="term" value="F:carboxylic ester hydrolase activity"/>
    <property type="evidence" value="ECO:0007669"/>
    <property type="project" value="TreeGrafter"/>
</dbReference>
<dbReference type="PANTHER" id="PTHR46118">
    <property type="entry name" value="PROTEIN ABHD11"/>
    <property type="match status" value="1"/>
</dbReference>
<evidence type="ECO:0000256" key="2">
    <source>
        <dbReference type="ARBA" id="ARBA00022801"/>
    </source>
</evidence>
<evidence type="ECO:0000256" key="3">
    <source>
        <dbReference type="ARBA" id="ARBA00026104"/>
    </source>
</evidence>
<dbReference type="Pfam" id="PF00561">
    <property type="entry name" value="Abhydrolase_1"/>
    <property type="match status" value="1"/>
</dbReference>
<evidence type="ECO:0000313" key="14">
    <source>
        <dbReference type="Proteomes" id="UP000054359"/>
    </source>
</evidence>
<comment type="catalytic activity">
    <reaction evidence="10">
        <text>1-octadecanoyl-2-(9Z-octadecenoyl)-sn-glycerol + H2O = 2-(9Z-octadecenoyl)-glycerol + octadecanoate + H(+)</text>
        <dbReference type="Rhea" id="RHEA:77103"/>
        <dbReference type="ChEBI" id="CHEBI:15377"/>
        <dbReference type="ChEBI" id="CHEBI:15378"/>
        <dbReference type="ChEBI" id="CHEBI:25629"/>
        <dbReference type="ChEBI" id="CHEBI:73990"/>
        <dbReference type="ChEBI" id="CHEBI:75468"/>
    </reaction>
</comment>
<comment type="catalytic activity">
    <reaction evidence="8">
        <text>1-octadecanoyl-2-(4Z,7Z,10Z,13Z,16Z,19Z-docosahexaenoyl)-sn-glycerol + H2O = 2-(4Z,7Z,10Z,13Z,16Z,19Z-docosahexaenoyl)-glycerol + octadecanoate + H(+)</text>
        <dbReference type="Rhea" id="RHEA:77107"/>
        <dbReference type="ChEBI" id="CHEBI:15377"/>
        <dbReference type="ChEBI" id="CHEBI:15378"/>
        <dbReference type="ChEBI" id="CHEBI:25629"/>
        <dbReference type="ChEBI" id="CHEBI:77129"/>
        <dbReference type="ChEBI" id="CHEBI:186738"/>
    </reaction>
</comment>
<evidence type="ECO:0000256" key="5">
    <source>
        <dbReference type="ARBA" id="ARBA00043667"/>
    </source>
</evidence>
<keyword evidence="14" id="KW-1185">Reference proteome</keyword>
<accession>A0A087TIQ5</accession>
<evidence type="ECO:0000256" key="11">
    <source>
        <dbReference type="ARBA" id="ARBA00048919"/>
    </source>
</evidence>
<sequence>MSKYIPVKLAYKTIEPLSGAGDKSPVIFLHGVVTSKEYWSDIPQTVANASKRMVYLLDARNHGDSEWSDEFNFDINSEDLVHFMDTMNISKAVLLGHNMGGVTAIKTALKKKERVEMLIAEDTLVKKFPKPVLDMIITQLTMAQQAAEQMPADINEDGAKKFIFEFIYSHIPDEVKAVMKERDIDEQRRLISLRRNPDGRYGFKSNLKVILNALKNTETLMAEPTGIYDGPACFIYGEHSPFSVKTDEQEIRQFFPNAEFEAIKDASHAVHIDCPREFTEAVLKFLSSL</sequence>
<comment type="catalytic activity">
    <reaction evidence="11">
        <text>1-octadecanoyl-2-(5Z,8Z,11Z,14Z-eicosatetraenoyl)-sn-glycerol + H2O = 2-(5Z,8Z,11Z,14Z-eicosatetraenoyl)-glycerol + octadecanoate + H(+)</text>
        <dbReference type="Rhea" id="RHEA:38507"/>
        <dbReference type="ChEBI" id="CHEBI:15377"/>
        <dbReference type="ChEBI" id="CHEBI:15378"/>
        <dbReference type="ChEBI" id="CHEBI:25629"/>
        <dbReference type="ChEBI" id="CHEBI:52392"/>
        <dbReference type="ChEBI" id="CHEBI:75728"/>
    </reaction>
</comment>
<feature type="domain" description="AB hydrolase-1" evidence="12">
    <location>
        <begin position="25"/>
        <end position="273"/>
    </location>
</feature>
<proteinExistence type="inferred from homology"/>
<evidence type="ECO:0000259" key="12">
    <source>
        <dbReference type="Pfam" id="PF00561"/>
    </source>
</evidence>
<dbReference type="OMA" id="HIDCPRE"/>
<dbReference type="STRING" id="407821.A0A087TIQ5"/>
<keyword evidence="2 13" id="KW-0378">Hydrolase</keyword>
<comment type="similarity">
    <text evidence="1">Belongs to the AB hydrolase superfamily.</text>
</comment>
<dbReference type="Gene3D" id="3.40.50.1820">
    <property type="entry name" value="alpha/beta hydrolase"/>
    <property type="match status" value="1"/>
</dbReference>
<evidence type="ECO:0000256" key="6">
    <source>
        <dbReference type="ARBA" id="ARBA00043742"/>
    </source>
</evidence>
<evidence type="ECO:0000256" key="1">
    <source>
        <dbReference type="ARBA" id="ARBA00008645"/>
    </source>
</evidence>
<gene>
    <name evidence="13" type="ORF">X975_18045</name>
</gene>
<evidence type="ECO:0000256" key="7">
    <source>
        <dbReference type="ARBA" id="ARBA00044064"/>
    </source>
</evidence>
<name>A0A087TIQ5_STEMI</name>
<feature type="non-terminal residue" evidence="13">
    <location>
        <position position="289"/>
    </location>
</feature>
<dbReference type="Proteomes" id="UP000054359">
    <property type="component" value="Unassembled WGS sequence"/>
</dbReference>